<dbReference type="AlphaFoldDB" id="A0A4R5U6J0"/>
<sequence length="93" mass="10040">MSGYGNWDDVDLDAGYDFDSTIDIDFNLESYIDIDLNVEKDICVDVNIDGNEATFAIDLQAYGEDTSVDLNVVVAVLEGEWSSITATGYAAAG</sequence>
<protein>
    <submittedName>
        <fullName evidence="1">Uncharacterized protein</fullName>
    </submittedName>
</protein>
<gene>
    <name evidence="1" type="ORF">E2F50_22310</name>
</gene>
<name>A0A4R5U6J0_9HYPH</name>
<accession>A0A4R5U6J0</accession>
<proteinExistence type="predicted"/>
<organism evidence="1 2">
    <name type="scientific">Rhizobium deserti</name>
    <dbReference type="NCBI Taxonomy" id="2547961"/>
    <lineage>
        <taxon>Bacteria</taxon>
        <taxon>Pseudomonadati</taxon>
        <taxon>Pseudomonadota</taxon>
        <taxon>Alphaproteobacteria</taxon>
        <taxon>Hyphomicrobiales</taxon>
        <taxon>Rhizobiaceae</taxon>
        <taxon>Rhizobium/Agrobacterium group</taxon>
        <taxon>Rhizobium</taxon>
    </lineage>
</organism>
<keyword evidence="2" id="KW-1185">Reference proteome</keyword>
<dbReference type="Proteomes" id="UP000295238">
    <property type="component" value="Unassembled WGS sequence"/>
</dbReference>
<reference evidence="1 2" key="1">
    <citation type="submission" date="2019-03" db="EMBL/GenBank/DDBJ databases">
        <title>Rhizobium sp. nov., an bacterium isolated from biocrust in Mu Us Desert.</title>
        <authorList>
            <person name="Lixiong L."/>
        </authorList>
    </citation>
    <scope>NUCLEOTIDE SEQUENCE [LARGE SCALE GENOMIC DNA]</scope>
    <source>
        <strain evidence="1 2">SPY-1</strain>
    </source>
</reference>
<dbReference type="RefSeq" id="WP_133318396.1">
    <property type="nucleotide sequence ID" value="NZ_SMTL01000010.1"/>
</dbReference>
<comment type="caution">
    <text evidence="1">The sequence shown here is derived from an EMBL/GenBank/DDBJ whole genome shotgun (WGS) entry which is preliminary data.</text>
</comment>
<dbReference type="OrthoDB" id="8082685at2"/>
<dbReference type="EMBL" id="SMTL01000010">
    <property type="protein sequence ID" value="TDK29674.1"/>
    <property type="molecule type" value="Genomic_DNA"/>
</dbReference>
<evidence type="ECO:0000313" key="2">
    <source>
        <dbReference type="Proteomes" id="UP000295238"/>
    </source>
</evidence>
<evidence type="ECO:0000313" key="1">
    <source>
        <dbReference type="EMBL" id="TDK29674.1"/>
    </source>
</evidence>